<feature type="binding site" evidence="5">
    <location>
        <position position="174"/>
    </location>
    <ligand>
        <name>adenosylcob(III)alamin</name>
        <dbReference type="ChEBI" id="CHEBI:18408"/>
    </ligand>
</feature>
<protein>
    <recommendedName>
        <fullName evidence="5">Ethanolamine ammonia-lyase small subunit</fullName>
        <shortName evidence="5">EAL small subunit</shortName>
        <ecNumber evidence="5">4.3.1.7</ecNumber>
    </recommendedName>
</protein>
<evidence type="ECO:0000313" key="6">
    <source>
        <dbReference type="EMBL" id="MFL9926403.1"/>
    </source>
</evidence>
<accession>A0ABW9ABW9</accession>
<evidence type="ECO:0000313" key="7">
    <source>
        <dbReference type="Proteomes" id="UP001629246"/>
    </source>
</evidence>
<dbReference type="InterPro" id="IPR042251">
    <property type="entry name" value="EutC_C"/>
</dbReference>
<feature type="binding site" evidence="5">
    <location>
        <position position="195"/>
    </location>
    <ligand>
        <name>adenosylcob(III)alamin</name>
        <dbReference type="ChEBI" id="CHEBI:18408"/>
    </ligand>
</feature>
<dbReference type="GO" id="GO:0008851">
    <property type="term" value="F:ethanolamine ammonia-lyase activity"/>
    <property type="evidence" value="ECO:0007669"/>
    <property type="project" value="UniProtKB-EC"/>
</dbReference>
<comment type="function">
    <text evidence="5">Catalyzes the deamination of various vicinal amino-alcohols to oxo compounds. Allows this organism to utilize ethanolamine as the sole source of nitrogen and carbon in the presence of external vitamin B12.</text>
</comment>
<evidence type="ECO:0000256" key="4">
    <source>
        <dbReference type="ARBA" id="ARBA00024446"/>
    </source>
</evidence>
<dbReference type="RefSeq" id="WP_408159606.1">
    <property type="nucleotide sequence ID" value="NZ_JAQQFM010000008.1"/>
</dbReference>
<dbReference type="HAMAP" id="MF_00601">
    <property type="entry name" value="EutC"/>
    <property type="match status" value="1"/>
</dbReference>
<keyword evidence="4 5" id="KW-1283">Bacterial microcompartment</keyword>
<comment type="caution">
    <text evidence="6">The sequence shown here is derived from an EMBL/GenBank/DDBJ whole genome shotgun (WGS) entry which is preliminary data.</text>
</comment>
<dbReference type="Gene3D" id="3.40.50.11240">
    <property type="entry name" value="Ethanolamine ammonia-lyase light chain (EutC)"/>
    <property type="match status" value="1"/>
</dbReference>
<dbReference type="InterPro" id="IPR042255">
    <property type="entry name" value="EutC_N"/>
</dbReference>
<comment type="similarity">
    <text evidence="5">Belongs to the EutC family.</text>
</comment>
<comment type="catalytic activity">
    <reaction evidence="5">
        <text>ethanolamine = acetaldehyde + NH4(+)</text>
        <dbReference type="Rhea" id="RHEA:15313"/>
        <dbReference type="ChEBI" id="CHEBI:15343"/>
        <dbReference type="ChEBI" id="CHEBI:28938"/>
        <dbReference type="ChEBI" id="CHEBI:57603"/>
        <dbReference type="EC" id="4.3.1.7"/>
    </reaction>
</comment>
<name>A0ABW9ABW9_9BURK</name>
<evidence type="ECO:0000256" key="5">
    <source>
        <dbReference type="HAMAP-Rule" id="MF_00601"/>
    </source>
</evidence>
<gene>
    <name evidence="5 6" type="primary">eutC</name>
    <name evidence="6" type="ORF">PQR62_19155</name>
</gene>
<dbReference type="EMBL" id="JAQQFM010000008">
    <property type="protein sequence ID" value="MFL9926403.1"/>
    <property type="molecule type" value="Genomic_DNA"/>
</dbReference>
<dbReference type="EC" id="4.3.1.7" evidence="5"/>
<evidence type="ECO:0000256" key="1">
    <source>
        <dbReference type="ARBA" id="ARBA00022628"/>
    </source>
</evidence>
<dbReference type="NCBIfam" id="NF003971">
    <property type="entry name" value="PRK05465.1"/>
    <property type="match status" value="1"/>
</dbReference>
<dbReference type="PANTHER" id="PTHR39330">
    <property type="entry name" value="ETHANOLAMINE AMMONIA-LYASE LIGHT CHAIN"/>
    <property type="match status" value="1"/>
</dbReference>
<comment type="cofactor">
    <cofactor evidence="5">
        <name>adenosylcob(III)alamin</name>
        <dbReference type="ChEBI" id="CHEBI:18408"/>
    </cofactor>
    <text evidence="5">Binds between the large and small subunits.</text>
</comment>
<evidence type="ECO:0000256" key="2">
    <source>
        <dbReference type="ARBA" id="ARBA00023239"/>
    </source>
</evidence>
<keyword evidence="2 5" id="KW-0456">Lyase</keyword>
<sequence>MDQPKKPVVDNPWQALRKFTAARIALGRAGVSLPTAPQLAFQLAHAQARDAVHLALDTDHLQQQLRAAAIPGSEACRVVNSAAPDRLTYLQRPDLGRRLSDAARQQFAEPDGAADVAEDSADQRIYDLAFVIADGLSALAIAKNAAPFLAALQPRIAAQNWTQAPLTIVRQGRVAVGDEVGQLLRARLVVVLIGERPGLSSPDSMGLYLSWMPRVGLSDAGRNCISNVRPEGMRYEEAAYKLHYLLAEAHKRQLTGVALKDESGSEGEVLATSPRNFLLD</sequence>
<evidence type="ECO:0000256" key="3">
    <source>
        <dbReference type="ARBA" id="ARBA00023285"/>
    </source>
</evidence>
<keyword evidence="1 5" id="KW-0846">Cobalamin</keyword>
<dbReference type="Gene3D" id="1.10.30.40">
    <property type="entry name" value="Ethanolamine ammonia-lyase light chain (EutC), N-terminal domain"/>
    <property type="match status" value="1"/>
</dbReference>
<organism evidence="6 7">
    <name type="scientific">Herbaspirillum lusitanum</name>
    <dbReference type="NCBI Taxonomy" id="213312"/>
    <lineage>
        <taxon>Bacteria</taxon>
        <taxon>Pseudomonadati</taxon>
        <taxon>Pseudomonadota</taxon>
        <taxon>Betaproteobacteria</taxon>
        <taxon>Burkholderiales</taxon>
        <taxon>Oxalobacteraceae</taxon>
        <taxon>Herbaspirillum</taxon>
    </lineage>
</organism>
<feature type="binding site" evidence="5">
    <location>
        <position position="224"/>
    </location>
    <ligand>
        <name>adenosylcob(III)alamin</name>
        <dbReference type="ChEBI" id="CHEBI:18408"/>
    </ligand>
</feature>
<keyword evidence="3 5" id="KW-0170">Cobalt</keyword>
<reference evidence="6 7" key="1">
    <citation type="journal article" date="2024" name="Chem. Sci.">
        <title>Discovery of megapolipeptins by genome mining of a Burkholderiales bacteria collection.</title>
        <authorList>
            <person name="Paulo B.S."/>
            <person name="Recchia M.J.J."/>
            <person name="Lee S."/>
            <person name="Fergusson C.H."/>
            <person name="Romanowski S.B."/>
            <person name="Hernandez A."/>
            <person name="Krull N."/>
            <person name="Liu D.Y."/>
            <person name="Cavanagh H."/>
            <person name="Bos A."/>
            <person name="Gray C.A."/>
            <person name="Murphy B.T."/>
            <person name="Linington R.G."/>
            <person name="Eustaquio A.S."/>
        </authorList>
    </citation>
    <scope>NUCLEOTIDE SEQUENCE [LARGE SCALE GENOMIC DNA]</scope>
    <source>
        <strain evidence="6 7">RL21-008-BIB-A</strain>
    </source>
</reference>
<comment type="subcellular location">
    <subcellularLocation>
        <location evidence="5">Bacterial microcompartment</location>
    </subcellularLocation>
</comment>
<dbReference type="PIRSF" id="PIRSF018982">
    <property type="entry name" value="EutC"/>
    <property type="match status" value="1"/>
</dbReference>
<proteinExistence type="inferred from homology"/>
<dbReference type="InterPro" id="IPR009246">
    <property type="entry name" value="EutC"/>
</dbReference>
<comment type="subunit">
    <text evidence="5">The basic unit is a heterodimer which dimerizes to form tetramers. The heterotetramers trimerize; 6 large subunits form a core ring with 6 small subunits projecting outwards.</text>
</comment>
<dbReference type="Pfam" id="PF05985">
    <property type="entry name" value="EutC"/>
    <property type="match status" value="1"/>
</dbReference>
<keyword evidence="7" id="KW-1185">Reference proteome</keyword>
<dbReference type="PANTHER" id="PTHR39330:SF1">
    <property type="entry name" value="ETHANOLAMINE AMMONIA-LYASE SMALL SUBUNIT"/>
    <property type="match status" value="1"/>
</dbReference>
<dbReference type="Proteomes" id="UP001629246">
    <property type="component" value="Unassembled WGS sequence"/>
</dbReference>
<comment type="pathway">
    <text evidence="5">Amine and polyamine degradation; ethanolamine degradation.</text>
</comment>